<feature type="transmembrane region" description="Helical" evidence="7">
    <location>
        <begin position="9"/>
        <end position="29"/>
    </location>
</feature>
<evidence type="ECO:0000256" key="2">
    <source>
        <dbReference type="ARBA" id="ARBA00022448"/>
    </source>
</evidence>
<dbReference type="SUPFAM" id="SSF161098">
    <property type="entry name" value="MetI-like"/>
    <property type="match status" value="1"/>
</dbReference>
<proteinExistence type="inferred from homology"/>
<feature type="domain" description="ABC transmembrane type-1" evidence="8">
    <location>
        <begin position="97"/>
        <end position="297"/>
    </location>
</feature>
<feature type="transmembrane region" description="Helical" evidence="7">
    <location>
        <begin position="233"/>
        <end position="258"/>
    </location>
</feature>
<protein>
    <submittedName>
        <fullName evidence="9">Peptide/nickel transport system permease protein</fullName>
    </submittedName>
</protein>
<dbReference type="InterPro" id="IPR000515">
    <property type="entry name" value="MetI-like"/>
</dbReference>
<dbReference type="PROSITE" id="PS50928">
    <property type="entry name" value="ABC_TM1"/>
    <property type="match status" value="1"/>
</dbReference>
<name>A0A839SUY2_9PROT</name>
<dbReference type="RefSeq" id="WP_183416344.1">
    <property type="nucleotide sequence ID" value="NZ_JACHXA010000004.1"/>
</dbReference>
<evidence type="ECO:0000256" key="5">
    <source>
        <dbReference type="ARBA" id="ARBA00022989"/>
    </source>
</evidence>
<reference evidence="9 10" key="1">
    <citation type="submission" date="2020-08" db="EMBL/GenBank/DDBJ databases">
        <title>Genomic Encyclopedia of Type Strains, Phase III (KMG-III): the genomes of soil and plant-associated and newly described type strains.</title>
        <authorList>
            <person name="Whitman W."/>
        </authorList>
    </citation>
    <scope>NUCLEOTIDE SEQUENCE [LARGE SCALE GENOMIC DNA]</scope>
    <source>
        <strain evidence="9 10">CECT 8803</strain>
    </source>
</reference>
<dbReference type="Proteomes" id="UP000581135">
    <property type="component" value="Unassembled WGS sequence"/>
</dbReference>
<keyword evidence="6 7" id="KW-0472">Membrane</keyword>
<keyword evidence="5 7" id="KW-1133">Transmembrane helix</keyword>
<comment type="subcellular location">
    <subcellularLocation>
        <location evidence="1 7">Cell membrane</location>
        <topology evidence="1 7">Multi-pass membrane protein</topology>
    </subcellularLocation>
</comment>
<gene>
    <name evidence="9" type="ORF">FHR98_001811</name>
</gene>
<dbReference type="AlphaFoldDB" id="A0A839SUY2"/>
<dbReference type="Pfam" id="PF00528">
    <property type="entry name" value="BPD_transp_1"/>
    <property type="match status" value="1"/>
</dbReference>
<keyword evidence="3" id="KW-1003">Cell membrane</keyword>
<dbReference type="InterPro" id="IPR035906">
    <property type="entry name" value="MetI-like_sf"/>
</dbReference>
<sequence>MLTFISRRVGVLALTMIVLTLVVFALVNLEPNLKKLALEQNNNRMTQEAVDSWLEKNGYNRPLLVRYGEWLFNASRGDLGESTRFKSPVNDVLPKRLGYTGTLAFWVMIIMVPSALIVGILAGMREGSFLDRVLSIFSIGTTATPEYVSGILFTVVFASWLGLLKGVSNVDSVTVENFTLPVMTMALYGMGYIARMTRASMAEVMTSQYIRTARLKGLSFRAVVFKHALRNALIAPFTVIMLQFPWLLTGVVIVENLFNYKGFGWTLVEAADNNDINLLLACSLVSVAVVITTQLISDIGYAFLNPRIRVS</sequence>
<dbReference type="PANTHER" id="PTHR43163">
    <property type="entry name" value="DIPEPTIDE TRANSPORT SYSTEM PERMEASE PROTEIN DPPB-RELATED"/>
    <property type="match status" value="1"/>
</dbReference>
<evidence type="ECO:0000256" key="7">
    <source>
        <dbReference type="RuleBase" id="RU363032"/>
    </source>
</evidence>
<feature type="transmembrane region" description="Helical" evidence="7">
    <location>
        <begin position="134"/>
        <end position="158"/>
    </location>
</feature>
<keyword evidence="2 7" id="KW-0813">Transport</keyword>
<feature type="transmembrane region" description="Helical" evidence="7">
    <location>
        <begin position="103"/>
        <end position="122"/>
    </location>
</feature>
<evidence type="ECO:0000256" key="6">
    <source>
        <dbReference type="ARBA" id="ARBA00023136"/>
    </source>
</evidence>
<dbReference type="EMBL" id="JACHXA010000004">
    <property type="protein sequence ID" value="MBB3065524.1"/>
    <property type="molecule type" value="Genomic_DNA"/>
</dbReference>
<dbReference type="CDD" id="cd06261">
    <property type="entry name" value="TM_PBP2"/>
    <property type="match status" value="1"/>
</dbReference>
<evidence type="ECO:0000313" key="9">
    <source>
        <dbReference type="EMBL" id="MBB3065524.1"/>
    </source>
</evidence>
<accession>A0A839SUY2</accession>
<dbReference type="GO" id="GO:0055085">
    <property type="term" value="P:transmembrane transport"/>
    <property type="evidence" value="ECO:0007669"/>
    <property type="project" value="InterPro"/>
</dbReference>
<feature type="transmembrane region" description="Helical" evidence="7">
    <location>
        <begin position="278"/>
        <end position="304"/>
    </location>
</feature>
<evidence type="ECO:0000256" key="1">
    <source>
        <dbReference type="ARBA" id="ARBA00004651"/>
    </source>
</evidence>
<feature type="transmembrane region" description="Helical" evidence="7">
    <location>
        <begin position="178"/>
        <end position="195"/>
    </location>
</feature>
<keyword evidence="4 7" id="KW-0812">Transmembrane</keyword>
<evidence type="ECO:0000256" key="3">
    <source>
        <dbReference type="ARBA" id="ARBA00022475"/>
    </source>
</evidence>
<evidence type="ECO:0000259" key="8">
    <source>
        <dbReference type="PROSITE" id="PS50928"/>
    </source>
</evidence>
<evidence type="ECO:0000256" key="4">
    <source>
        <dbReference type="ARBA" id="ARBA00022692"/>
    </source>
</evidence>
<evidence type="ECO:0000313" key="10">
    <source>
        <dbReference type="Proteomes" id="UP000581135"/>
    </source>
</evidence>
<comment type="caution">
    <text evidence="9">The sequence shown here is derived from an EMBL/GenBank/DDBJ whole genome shotgun (WGS) entry which is preliminary data.</text>
</comment>
<dbReference type="GO" id="GO:0005886">
    <property type="term" value="C:plasma membrane"/>
    <property type="evidence" value="ECO:0007669"/>
    <property type="project" value="UniProtKB-SubCell"/>
</dbReference>
<comment type="similarity">
    <text evidence="7">Belongs to the binding-protein-dependent transport system permease family.</text>
</comment>
<keyword evidence="10" id="KW-1185">Reference proteome</keyword>
<dbReference type="PANTHER" id="PTHR43163:SF3">
    <property type="entry name" value="PEPTIDE ABC TRANSPORTER PERMEASE PROTEIN"/>
    <property type="match status" value="1"/>
</dbReference>
<organism evidence="9 10">
    <name type="scientific">Limibacillus halophilus</name>
    <dbReference type="NCBI Taxonomy" id="1579333"/>
    <lineage>
        <taxon>Bacteria</taxon>
        <taxon>Pseudomonadati</taxon>
        <taxon>Pseudomonadota</taxon>
        <taxon>Alphaproteobacteria</taxon>
        <taxon>Rhodospirillales</taxon>
        <taxon>Rhodovibrionaceae</taxon>
        <taxon>Limibacillus</taxon>
    </lineage>
</organism>
<dbReference type="Gene3D" id="1.10.3720.10">
    <property type="entry name" value="MetI-like"/>
    <property type="match status" value="1"/>
</dbReference>